<dbReference type="Proteomes" id="UP000033664">
    <property type="component" value="Unassembled WGS sequence"/>
</dbReference>
<evidence type="ECO:0000256" key="5">
    <source>
        <dbReference type="ARBA" id="ARBA00023049"/>
    </source>
</evidence>
<keyword evidence="2" id="KW-0479">Metal-binding</keyword>
<dbReference type="EMBL" id="PNCG01000014">
    <property type="protein sequence ID" value="TMP86449.1"/>
    <property type="molecule type" value="Genomic_DNA"/>
</dbReference>
<evidence type="ECO:0000313" key="10">
    <source>
        <dbReference type="Proteomes" id="UP000033664"/>
    </source>
</evidence>
<dbReference type="InterPro" id="IPR037518">
    <property type="entry name" value="MPN"/>
</dbReference>
<dbReference type="NCBIfam" id="NF000642">
    <property type="entry name" value="PRK00024.1"/>
    <property type="match status" value="1"/>
</dbReference>
<evidence type="ECO:0000313" key="9">
    <source>
        <dbReference type="EMBL" id="TMP86449.1"/>
    </source>
</evidence>
<dbReference type="AlphaFoldDB" id="A0A0F4PHY2"/>
<keyword evidence="4" id="KW-0862">Zinc</keyword>
<evidence type="ECO:0000313" key="8">
    <source>
        <dbReference type="EMBL" id="KJY98663.1"/>
    </source>
</evidence>
<dbReference type="CDD" id="cd08071">
    <property type="entry name" value="MPN_DUF2466"/>
    <property type="match status" value="1"/>
</dbReference>
<feature type="domain" description="MPN" evidence="7">
    <location>
        <begin position="102"/>
        <end position="224"/>
    </location>
</feature>
<dbReference type="PANTHER" id="PTHR30471">
    <property type="entry name" value="DNA REPAIR PROTEIN RADC"/>
    <property type="match status" value="1"/>
</dbReference>
<sequence length="224" mass="24574">MRLTDLPAQQRPREKLLTQGAGALSDAELLAIFFRTGIAGCNAIDLAQQILSQSQGLHTLLAAEHDHFCRFKGMGTAKYTQLQAAIELARRYLQTSLERALSFDSPQAVQDYLKLELKGLQREVFLVLFVDAQHRLISTETLFQGTIDAASVYPREVVKAALKHNAAAVIFAHNHPSGIAEPSQADEVITRKLIQALGLVDIRVLDHLVIGGCHAVSFAERGLL</sequence>
<dbReference type="STRING" id="151081.TW72_13140"/>
<keyword evidence="10" id="KW-1185">Reference proteome</keyword>
<evidence type="ECO:0000256" key="3">
    <source>
        <dbReference type="ARBA" id="ARBA00022801"/>
    </source>
</evidence>
<evidence type="ECO:0000256" key="4">
    <source>
        <dbReference type="ARBA" id="ARBA00022833"/>
    </source>
</evidence>
<evidence type="ECO:0000256" key="2">
    <source>
        <dbReference type="ARBA" id="ARBA00022723"/>
    </source>
</evidence>
<reference evidence="8" key="1">
    <citation type="journal article" date="2015" name="BMC Genomics">
        <title>Genome mining reveals unlocked bioactive potential of marine Gram-negative bacteria.</title>
        <authorList>
            <person name="Machado H."/>
            <person name="Sonnenschein E.C."/>
            <person name="Melchiorsen J."/>
            <person name="Gram L."/>
        </authorList>
    </citation>
    <scope>NUCLEOTIDE SEQUENCE [LARGE SCALE GENOMIC DNA]</scope>
    <source>
        <strain evidence="8">S3137</strain>
    </source>
</reference>
<dbReference type="InterPro" id="IPR010994">
    <property type="entry name" value="RuvA_2-like"/>
</dbReference>
<reference evidence="11" key="3">
    <citation type="submission" date="2019-06" db="EMBL/GenBank/DDBJ databases">
        <title>Co-occurence of chitin degradation, pigmentation and bioactivity in marine Pseudoalteromonas.</title>
        <authorList>
            <person name="Sonnenschein E.C."/>
            <person name="Bech P.K."/>
        </authorList>
    </citation>
    <scope>NUCLEOTIDE SEQUENCE [LARGE SCALE GENOMIC DNA]</scope>
    <source>
        <strain evidence="11">S2897</strain>
    </source>
</reference>
<dbReference type="GO" id="GO:0006508">
    <property type="term" value="P:proteolysis"/>
    <property type="evidence" value="ECO:0007669"/>
    <property type="project" value="UniProtKB-KW"/>
</dbReference>
<protein>
    <submittedName>
        <fullName evidence="9">JAB domain-containing protein</fullName>
    </submittedName>
</protein>
<dbReference type="InterPro" id="IPR001405">
    <property type="entry name" value="UPF0758"/>
</dbReference>
<comment type="similarity">
    <text evidence="6">Belongs to the UPF0758 family.</text>
</comment>
<evidence type="ECO:0000256" key="6">
    <source>
        <dbReference type="RuleBase" id="RU003797"/>
    </source>
</evidence>
<keyword evidence="1" id="KW-0645">Protease</keyword>
<dbReference type="InterPro" id="IPR020891">
    <property type="entry name" value="UPF0758_CS"/>
</dbReference>
<dbReference type="Pfam" id="PF04002">
    <property type="entry name" value="RadC"/>
    <property type="match status" value="1"/>
</dbReference>
<name>A0A0F4PHY2_9GAMM</name>
<keyword evidence="3" id="KW-0378">Hydrolase</keyword>
<proteinExistence type="inferred from homology"/>
<dbReference type="InterPro" id="IPR025657">
    <property type="entry name" value="RadC_JAB"/>
</dbReference>
<dbReference type="PROSITE" id="PS01302">
    <property type="entry name" value="UPF0758"/>
    <property type="match status" value="1"/>
</dbReference>
<dbReference type="GO" id="GO:0008237">
    <property type="term" value="F:metallopeptidase activity"/>
    <property type="evidence" value="ECO:0007669"/>
    <property type="project" value="UniProtKB-KW"/>
</dbReference>
<dbReference type="Proteomes" id="UP000305874">
    <property type="component" value="Unassembled WGS sequence"/>
</dbReference>
<evidence type="ECO:0000256" key="1">
    <source>
        <dbReference type="ARBA" id="ARBA00022670"/>
    </source>
</evidence>
<gene>
    <name evidence="9" type="ORF">CWC05_13660</name>
    <name evidence="8" type="ORF">TW72_13140</name>
</gene>
<dbReference type="eggNOG" id="COG2003">
    <property type="taxonomic scope" value="Bacteria"/>
</dbReference>
<keyword evidence="5" id="KW-0482">Metalloprotease</keyword>
<reference evidence="9" key="4">
    <citation type="submission" date="2019-09" db="EMBL/GenBank/DDBJ databases">
        <title>Co-occurence of chitin degradation, pigmentation and bioactivity in marine Pseudoalteromonas.</title>
        <authorList>
            <person name="Sonnenschein E.C."/>
            <person name="Bech P.K."/>
        </authorList>
    </citation>
    <scope>NUCLEOTIDE SEQUENCE</scope>
    <source>
        <strain evidence="9">S2897</strain>
    </source>
</reference>
<evidence type="ECO:0000313" key="11">
    <source>
        <dbReference type="Proteomes" id="UP000305874"/>
    </source>
</evidence>
<reference evidence="9 11" key="2">
    <citation type="submission" date="2017-12" db="EMBL/GenBank/DDBJ databases">
        <authorList>
            <person name="Paulsen S."/>
            <person name="Gram L.K."/>
        </authorList>
    </citation>
    <scope>NUCLEOTIDE SEQUENCE [LARGE SCALE GENOMIC DNA]</scope>
    <source>
        <strain evidence="9 11">S2897</strain>
    </source>
</reference>
<dbReference type="Gene3D" id="3.40.140.10">
    <property type="entry name" value="Cytidine Deaminase, domain 2"/>
    <property type="match status" value="1"/>
</dbReference>
<dbReference type="EMBL" id="JXXZ01000010">
    <property type="protein sequence ID" value="KJY98663.1"/>
    <property type="molecule type" value="Genomic_DNA"/>
</dbReference>
<dbReference type="NCBIfam" id="TIGR00608">
    <property type="entry name" value="radc"/>
    <property type="match status" value="1"/>
</dbReference>
<dbReference type="GO" id="GO:0046872">
    <property type="term" value="F:metal ion binding"/>
    <property type="evidence" value="ECO:0007669"/>
    <property type="project" value="UniProtKB-KW"/>
</dbReference>
<dbReference type="Pfam" id="PF20582">
    <property type="entry name" value="UPF0758_N"/>
    <property type="match status" value="1"/>
</dbReference>
<dbReference type="SUPFAM" id="SSF47781">
    <property type="entry name" value="RuvA domain 2-like"/>
    <property type="match status" value="1"/>
</dbReference>
<dbReference type="OrthoDB" id="9804482at2"/>
<dbReference type="RefSeq" id="WP_022946034.1">
    <property type="nucleotide sequence ID" value="NZ_CP023396.1"/>
</dbReference>
<dbReference type="PATRIC" id="fig|151081.8.peg.3294"/>
<evidence type="ECO:0000259" key="7">
    <source>
        <dbReference type="PROSITE" id="PS50249"/>
    </source>
</evidence>
<organism evidence="8 10">
    <name type="scientific">Pseudoalteromonas ruthenica</name>
    <dbReference type="NCBI Taxonomy" id="151081"/>
    <lineage>
        <taxon>Bacteria</taxon>
        <taxon>Pseudomonadati</taxon>
        <taxon>Pseudomonadota</taxon>
        <taxon>Gammaproteobacteria</taxon>
        <taxon>Alteromonadales</taxon>
        <taxon>Pseudoalteromonadaceae</taxon>
        <taxon>Pseudoalteromonas</taxon>
    </lineage>
</organism>
<dbReference type="PROSITE" id="PS50249">
    <property type="entry name" value="MPN"/>
    <property type="match status" value="1"/>
</dbReference>
<dbReference type="InterPro" id="IPR046778">
    <property type="entry name" value="UPF0758_N"/>
</dbReference>
<dbReference type="PANTHER" id="PTHR30471:SF3">
    <property type="entry name" value="UPF0758 PROTEIN YEES-RELATED"/>
    <property type="match status" value="1"/>
</dbReference>
<accession>A0A0F4PHY2</accession>
<dbReference type="GeneID" id="58229440"/>
<comment type="caution">
    <text evidence="8">The sequence shown here is derived from an EMBL/GenBank/DDBJ whole genome shotgun (WGS) entry which is preliminary data.</text>
</comment>